<dbReference type="Proteomes" id="UP001166571">
    <property type="component" value="Unassembled WGS sequence"/>
</dbReference>
<keyword evidence="3" id="KW-1185">Reference proteome</keyword>
<accession>A0ABS7MG27</accession>
<keyword evidence="1" id="KW-1133">Transmembrane helix</keyword>
<evidence type="ECO:0000313" key="2">
    <source>
        <dbReference type="EMBL" id="MBY4637701.1"/>
    </source>
</evidence>
<protein>
    <recommendedName>
        <fullName evidence="4">DUF1634 domain-containing protein</fullName>
    </recommendedName>
</protein>
<evidence type="ECO:0000256" key="1">
    <source>
        <dbReference type="SAM" id="Phobius"/>
    </source>
</evidence>
<feature type="transmembrane region" description="Helical" evidence="1">
    <location>
        <begin position="81"/>
        <end position="103"/>
    </location>
</feature>
<gene>
    <name evidence="2" type="ORF">K5P26_11190</name>
</gene>
<evidence type="ECO:0008006" key="4">
    <source>
        <dbReference type="Google" id="ProtNLM"/>
    </source>
</evidence>
<dbReference type="RefSeq" id="WP_201928212.1">
    <property type="nucleotide sequence ID" value="NZ_JAERPO010000002.1"/>
</dbReference>
<reference evidence="2" key="1">
    <citation type="submission" date="2021-08" db="EMBL/GenBank/DDBJ databases">
        <title>Sphingopyxis panaciterrulae sp. nov., isolated from the surface water of the Yellow Sea.</title>
        <authorList>
            <person name="Gao Z."/>
            <person name="Zhang D."/>
            <person name="Zhang A."/>
        </authorList>
    </citation>
    <scope>NUCLEOTIDE SEQUENCE</scope>
    <source>
        <strain evidence="2">XHP0097</strain>
    </source>
</reference>
<sequence length="104" mass="11696">MSGPLWPPSRFWQYWALAGMAVLTAAFWWSVRGYAIIESGVPRGQIADGLLRFSLLILTPALLLTWLAAAWLRRRIGEGGYWQFLGLVTLIWAGAVFVTRMLLS</sequence>
<organism evidence="2 3">
    <name type="scientific">Sphingopyxis jiangsuensis</name>
    <dbReference type="NCBI Taxonomy" id="2871171"/>
    <lineage>
        <taxon>Bacteria</taxon>
        <taxon>Pseudomonadati</taxon>
        <taxon>Pseudomonadota</taxon>
        <taxon>Alphaproteobacteria</taxon>
        <taxon>Sphingomonadales</taxon>
        <taxon>Sphingomonadaceae</taxon>
        <taxon>Sphingopyxis</taxon>
    </lineage>
</organism>
<keyword evidence="1" id="KW-0472">Membrane</keyword>
<dbReference type="EMBL" id="JAILXK010000002">
    <property type="protein sequence ID" value="MBY4637701.1"/>
    <property type="molecule type" value="Genomic_DNA"/>
</dbReference>
<feature type="transmembrane region" description="Helical" evidence="1">
    <location>
        <begin position="12"/>
        <end position="29"/>
    </location>
</feature>
<feature type="transmembrane region" description="Helical" evidence="1">
    <location>
        <begin position="50"/>
        <end position="69"/>
    </location>
</feature>
<comment type="caution">
    <text evidence="2">The sequence shown here is derived from an EMBL/GenBank/DDBJ whole genome shotgun (WGS) entry which is preliminary data.</text>
</comment>
<keyword evidence="1" id="KW-0812">Transmembrane</keyword>
<name>A0ABS7MG27_9SPHN</name>
<proteinExistence type="predicted"/>
<evidence type="ECO:0000313" key="3">
    <source>
        <dbReference type="Proteomes" id="UP001166571"/>
    </source>
</evidence>